<dbReference type="GO" id="GO:0016787">
    <property type="term" value="F:hydrolase activity"/>
    <property type="evidence" value="ECO:0007669"/>
    <property type="project" value="UniProtKB-KW"/>
</dbReference>
<organism evidence="1 2">
    <name type="scientific">Brucella pseudogrignonensis</name>
    <dbReference type="NCBI Taxonomy" id="419475"/>
    <lineage>
        <taxon>Bacteria</taxon>
        <taxon>Pseudomonadati</taxon>
        <taxon>Pseudomonadota</taxon>
        <taxon>Alphaproteobacteria</taxon>
        <taxon>Hyphomicrobiales</taxon>
        <taxon>Brucellaceae</taxon>
        <taxon>Brucella/Ochrobactrum group</taxon>
        <taxon>Brucella</taxon>
    </lineage>
</organism>
<dbReference type="Proteomes" id="UP000216188">
    <property type="component" value="Unassembled WGS sequence"/>
</dbReference>
<reference evidence="1 2" key="1">
    <citation type="submission" date="2017-07" db="EMBL/GenBank/DDBJ databases">
        <title>Phylogenetic study on the rhizospheric bacterium Ochrobactrum sp. A44.</title>
        <authorList>
            <person name="Krzyzanowska D.M."/>
            <person name="Ossowicki A."/>
            <person name="Rajewska M."/>
            <person name="Maciag T."/>
            <person name="Kaczynski Z."/>
            <person name="Czerwicka M."/>
            <person name="Jafra S."/>
        </authorList>
    </citation>
    <scope>NUCLEOTIDE SEQUENCE [LARGE SCALE GENOMIC DNA]</scope>
    <source>
        <strain evidence="1 2">CCUG 30717</strain>
    </source>
</reference>
<keyword evidence="2" id="KW-1185">Reference proteome</keyword>
<accession>A0A256GA70</accession>
<evidence type="ECO:0000313" key="2">
    <source>
        <dbReference type="Proteomes" id="UP000216188"/>
    </source>
</evidence>
<name>A0A256GA70_9HYPH</name>
<dbReference type="InterPro" id="IPR006311">
    <property type="entry name" value="TAT_signal"/>
</dbReference>
<evidence type="ECO:0000313" key="1">
    <source>
        <dbReference type="EMBL" id="OYR23551.1"/>
    </source>
</evidence>
<comment type="caution">
    <text evidence="1">The sequence shown here is derived from an EMBL/GenBank/DDBJ whole genome shotgun (WGS) entry which is preliminary data.</text>
</comment>
<dbReference type="InterPro" id="IPR029058">
    <property type="entry name" value="AB_hydrolase_fold"/>
</dbReference>
<dbReference type="SUPFAM" id="SSF53474">
    <property type="entry name" value="alpha/beta-Hydrolases"/>
    <property type="match status" value="1"/>
</dbReference>
<protein>
    <submittedName>
        <fullName evidence="1">Alpha/beta hydrolase family protein</fullName>
    </submittedName>
</protein>
<dbReference type="STRING" id="419475.A8A54_22400"/>
<dbReference type="PROSITE" id="PS51318">
    <property type="entry name" value="TAT"/>
    <property type="match status" value="1"/>
</dbReference>
<keyword evidence="1" id="KW-0378">Hydrolase</keyword>
<proteinExistence type="predicted"/>
<dbReference type="EMBL" id="NNRM01000039">
    <property type="protein sequence ID" value="OYR23551.1"/>
    <property type="molecule type" value="Genomic_DNA"/>
</dbReference>
<dbReference type="AlphaFoldDB" id="A0A256GA70"/>
<gene>
    <name evidence="1" type="ORF">CEV34_3555</name>
</gene>
<sequence length="218" mass="23439">MTDPVNRSDQASLHRRHLLRLGLALLVTPAALTSSASPRKPGTAAASRTTPVSRASVYLLRGFGNIFSTGLDAIAADLNGAGIACHVESHVAWRLVAQTIISERQKLGTRPVVLIGHSLGANAIIAIAASLDKFSIPVDYLASFAATAPEPLPRNVRKAVNFYFSHHGWGLPLKAGPGFKGRLENRDFSGAKDIGHFNIEKQRLLQQEVVRQVKALVK</sequence>
<dbReference type="Gene3D" id="3.40.50.1820">
    <property type="entry name" value="alpha/beta hydrolase"/>
    <property type="match status" value="1"/>
</dbReference>